<keyword evidence="4" id="KW-1185">Reference proteome</keyword>
<name>A0ABT2BN90_9BURK</name>
<evidence type="ECO:0000256" key="1">
    <source>
        <dbReference type="SAM" id="Phobius"/>
    </source>
</evidence>
<organism evidence="3 4">
    <name type="scientific">Massilia solisilvae</name>
    <dbReference type="NCBI Taxonomy" id="1811225"/>
    <lineage>
        <taxon>Bacteria</taxon>
        <taxon>Pseudomonadati</taxon>
        <taxon>Pseudomonadota</taxon>
        <taxon>Betaproteobacteria</taxon>
        <taxon>Burkholderiales</taxon>
        <taxon>Oxalobacteraceae</taxon>
        <taxon>Telluria group</taxon>
        <taxon>Massilia</taxon>
    </lineage>
</organism>
<gene>
    <name evidence="3" type="ORF">NX773_17565</name>
</gene>
<evidence type="ECO:0000313" key="4">
    <source>
        <dbReference type="Proteomes" id="UP001205861"/>
    </source>
</evidence>
<protein>
    <submittedName>
        <fullName evidence="3">Pilus assembly protein TadG-related protein</fullName>
    </submittedName>
</protein>
<feature type="transmembrane region" description="Helical" evidence="1">
    <location>
        <begin position="12"/>
        <end position="33"/>
    </location>
</feature>
<proteinExistence type="predicted"/>
<dbReference type="Proteomes" id="UP001205861">
    <property type="component" value="Unassembled WGS sequence"/>
</dbReference>
<feature type="domain" description="Putative Flp pilus-assembly TadG-like N-terminal" evidence="2">
    <location>
        <begin position="16"/>
        <end position="58"/>
    </location>
</feature>
<dbReference type="InterPro" id="IPR028087">
    <property type="entry name" value="Tad_N"/>
</dbReference>
<evidence type="ECO:0000313" key="3">
    <source>
        <dbReference type="EMBL" id="MCS0609977.1"/>
    </source>
</evidence>
<dbReference type="RefSeq" id="WP_258857595.1">
    <property type="nucleotide sequence ID" value="NZ_JANUGV010000005.1"/>
</dbReference>
<evidence type="ECO:0000259" key="2">
    <source>
        <dbReference type="Pfam" id="PF13400"/>
    </source>
</evidence>
<reference evidence="3 4" key="1">
    <citation type="submission" date="2022-08" db="EMBL/GenBank/DDBJ databases">
        <title>Reclassification of Massilia species as members of the genera Telluria, Duganella, Pseudoduganella, Mokoshia gen. nov. and Zemynaea gen. nov. using orthogonal and non-orthogonal genome-based approaches.</title>
        <authorList>
            <person name="Bowman J.P."/>
        </authorList>
    </citation>
    <scope>NUCLEOTIDE SEQUENCE [LARGE SCALE GENOMIC DNA]</scope>
    <source>
        <strain evidence="3 4">JCM 31607</strain>
    </source>
</reference>
<accession>A0ABT2BN90</accession>
<keyword evidence="1" id="KW-1133">Transmembrane helix</keyword>
<dbReference type="EMBL" id="JANUGV010000005">
    <property type="protein sequence ID" value="MCS0609977.1"/>
    <property type="molecule type" value="Genomic_DNA"/>
</dbReference>
<keyword evidence="1" id="KW-0472">Membrane</keyword>
<dbReference type="Pfam" id="PF13400">
    <property type="entry name" value="Tad"/>
    <property type="match status" value="1"/>
</dbReference>
<comment type="caution">
    <text evidence="3">The sequence shown here is derived from an EMBL/GenBank/DDBJ whole genome shotgun (WGS) entry which is preliminary data.</text>
</comment>
<keyword evidence="1" id="KW-0812">Transmembrane</keyword>
<sequence length="443" mass="46242">MEHRFATGFQNGTVHVMMFGFIIVMLAALGMSLDLSQVYNRKVEMENVADMAALAAARNLDGTPRGISNAVAAASGVVRSLKYGYGAAMDWSDSAIKFSKSSDGAQGWVDAGTAAAAPQGLLYAMVDTSGLAAISGAVKLTFMPIFNPAVRSVSVRQVAVAGRASLDVTPLGVCAVDPDSPASQHAYTSNVELVEFGFRRGLTYDLMSLNPTLVDPVGAPGQAASASNFSLSIVGPHVCAGTVAAPTLSGGRIAIQQPFPLSSLAAHLNSRFDQYNGSCNPNAAPPDSNVRSYTSANATWVTSDNPNYVPLWAYARAVPWSSYVPGQPEPLNGYTTFGATSTVAHDLYSLLTNFKSSYPSGTATPYLSGAFSTQPSAGHRPGLKYRRVLNVPLLRCPISGSSADVVGIGRFFMTVPATSTAVLAEFAGAITDDLAGGNVEIFK</sequence>